<evidence type="ECO:0000313" key="2">
    <source>
        <dbReference type="EMBL" id="MPN22659.1"/>
    </source>
</evidence>
<dbReference type="CDD" id="cd01949">
    <property type="entry name" value="GGDEF"/>
    <property type="match status" value="1"/>
</dbReference>
<dbReference type="InterPro" id="IPR000160">
    <property type="entry name" value="GGDEF_dom"/>
</dbReference>
<dbReference type="AlphaFoldDB" id="A0A645GA34"/>
<comment type="caution">
    <text evidence="2">The sequence shown here is derived from an EMBL/GenBank/DDBJ whole genome shotgun (WGS) entry which is preliminary data.</text>
</comment>
<dbReference type="SUPFAM" id="SSF55785">
    <property type="entry name" value="PYP-like sensor domain (PAS domain)"/>
    <property type="match status" value="1"/>
</dbReference>
<sequence>MNINIELSGYRKDKSVLPLELTISKFGVGEEKFYTLILRDITERKNYEEIIRHHAFYDYLTELPNRFLLKERVEREIDKSKVVNRRFAVLYLDLDRFKFVNDTLGHDSGDKLLQQIAERLKKHIHSADTIARIGGDEFVILSSKVTCKKDIMEFSSKLLKVVKEPLIIDAHEIYISASIGVAIYPEHGEDNRTLMSNADVAMYEAKRRGKDNFQIYTESLNVKALERLNLENSLRHALEKNEFIARIPLL</sequence>
<dbReference type="InterPro" id="IPR052163">
    <property type="entry name" value="DGC-Regulatory_Protein"/>
</dbReference>
<organism evidence="2">
    <name type="scientific">bioreactor metagenome</name>
    <dbReference type="NCBI Taxonomy" id="1076179"/>
    <lineage>
        <taxon>unclassified sequences</taxon>
        <taxon>metagenomes</taxon>
        <taxon>ecological metagenomes</taxon>
    </lineage>
</organism>
<feature type="domain" description="GGDEF" evidence="1">
    <location>
        <begin position="85"/>
        <end position="218"/>
    </location>
</feature>
<dbReference type="InterPro" id="IPR029787">
    <property type="entry name" value="Nucleotide_cyclase"/>
</dbReference>
<dbReference type="FunFam" id="3.30.70.270:FF:000001">
    <property type="entry name" value="Diguanylate cyclase domain protein"/>
    <property type="match status" value="1"/>
</dbReference>
<dbReference type="Gene3D" id="3.30.70.270">
    <property type="match status" value="1"/>
</dbReference>
<dbReference type="Pfam" id="PF00990">
    <property type="entry name" value="GGDEF"/>
    <property type="match status" value="1"/>
</dbReference>
<dbReference type="PANTHER" id="PTHR46663">
    <property type="entry name" value="DIGUANYLATE CYCLASE DGCT-RELATED"/>
    <property type="match status" value="1"/>
</dbReference>
<proteinExistence type="predicted"/>
<accession>A0A645GA34</accession>
<reference evidence="2" key="1">
    <citation type="submission" date="2019-08" db="EMBL/GenBank/DDBJ databases">
        <authorList>
            <person name="Kucharzyk K."/>
            <person name="Murdoch R.W."/>
            <person name="Higgins S."/>
            <person name="Loffler F."/>
        </authorList>
    </citation>
    <scope>NUCLEOTIDE SEQUENCE</scope>
</reference>
<dbReference type="InterPro" id="IPR043128">
    <property type="entry name" value="Rev_trsase/Diguanyl_cyclase"/>
</dbReference>
<dbReference type="PANTHER" id="PTHR46663:SF2">
    <property type="entry name" value="GGDEF DOMAIN-CONTAINING PROTEIN"/>
    <property type="match status" value="1"/>
</dbReference>
<dbReference type="Gene3D" id="3.30.450.20">
    <property type="entry name" value="PAS domain"/>
    <property type="match status" value="1"/>
</dbReference>
<dbReference type="SMART" id="SM00267">
    <property type="entry name" value="GGDEF"/>
    <property type="match status" value="1"/>
</dbReference>
<dbReference type="SUPFAM" id="SSF55073">
    <property type="entry name" value="Nucleotide cyclase"/>
    <property type="match status" value="1"/>
</dbReference>
<gene>
    <name evidence="2" type="ORF">SDC9_170042</name>
</gene>
<dbReference type="EMBL" id="VSSQ01070947">
    <property type="protein sequence ID" value="MPN22659.1"/>
    <property type="molecule type" value="Genomic_DNA"/>
</dbReference>
<dbReference type="PROSITE" id="PS50887">
    <property type="entry name" value="GGDEF"/>
    <property type="match status" value="1"/>
</dbReference>
<name>A0A645GA34_9ZZZZ</name>
<dbReference type="NCBIfam" id="TIGR00254">
    <property type="entry name" value="GGDEF"/>
    <property type="match status" value="1"/>
</dbReference>
<dbReference type="InterPro" id="IPR035965">
    <property type="entry name" value="PAS-like_dom_sf"/>
</dbReference>
<evidence type="ECO:0000259" key="1">
    <source>
        <dbReference type="PROSITE" id="PS50887"/>
    </source>
</evidence>
<protein>
    <submittedName>
        <fullName evidence="2">Putative signaling protein</fullName>
    </submittedName>
</protein>